<feature type="transmembrane region" description="Helical" evidence="11">
    <location>
        <begin position="530"/>
        <end position="552"/>
    </location>
</feature>
<dbReference type="SMART" id="SM00408">
    <property type="entry name" value="IGc2"/>
    <property type="match status" value="3"/>
</dbReference>
<evidence type="ECO:0000256" key="3">
    <source>
        <dbReference type="ARBA" id="ARBA00022692"/>
    </source>
</evidence>
<evidence type="ECO:0000256" key="5">
    <source>
        <dbReference type="ARBA" id="ARBA00022737"/>
    </source>
</evidence>
<keyword evidence="10" id="KW-0325">Glycoprotein</keyword>
<feature type="signal peptide" evidence="12">
    <location>
        <begin position="1"/>
        <end position="23"/>
    </location>
</feature>
<feature type="domain" description="Ig-like" evidence="13">
    <location>
        <begin position="240"/>
        <end position="332"/>
    </location>
</feature>
<dbReference type="PROSITE" id="PS50835">
    <property type="entry name" value="IG_LIKE"/>
    <property type="match status" value="5"/>
</dbReference>
<protein>
    <recommendedName>
        <fullName evidence="13">Ig-like domain-containing protein</fullName>
    </recommendedName>
</protein>
<evidence type="ECO:0000256" key="1">
    <source>
        <dbReference type="ARBA" id="ARBA00004167"/>
    </source>
</evidence>
<feature type="domain" description="Ig-like" evidence="13">
    <location>
        <begin position="336"/>
        <end position="430"/>
    </location>
</feature>
<evidence type="ECO:0000259" key="13">
    <source>
        <dbReference type="PROSITE" id="PS50835"/>
    </source>
</evidence>
<evidence type="ECO:0000313" key="14">
    <source>
        <dbReference type="EMBL" id="KAG7330876.1"/>
    </source>
</evidence>
<dbReference type="Pfam" id="PF13927">
    <property type="entry name" value="Ig_3"/>
    <property type="match status" value="1"/>
</dbReference>
<dbReference type="InterPro" id="IPR051427">
    <property type="entry name" value="Nectin/Nectin-like"/>
</dbReference>
<proteinExistence type="inferred from homology"/>
<dbReference type="InterPro" id="IPR003599">
    <property type="entry name" value="Ig_sub"/>
</dbReference>
<dbReference type="GO" id="GO:0016020">
    <property type="term" value="C:membrane"/>
    <property type="evidence" value="ECO:0007669"/>
    <property type="project" value="UniProtKB-SubCell"/>
</dbReference>
<dbReference type="GO" id="GO:0007156">
    <property type="term" value="P:homophilic cell adhesion via plasma membrane adhesion molecules"/>
    <property type="evidence" value="ECO:0007669"/>
    <property type="project" value="TreeGrafter"/>
</dbReference>
<accession>A0A9D3SN37</accession>
<feature type="domain" description="Ig-like" evidence="13">
    <location>
        <begin position="439"/>
        <end position="519"/>
    </location>
</feature>
<dbReference type="PANTHER" id="PTHR23277:SF106">
    <property type="entry name" value="NECTIN-1 ISOFORM X1-RELATED"/>
    <property type="match status" value="1"/>
</dbReference>
<name>A0A9D3SN37_9TELE</name>
<evidence type="ECO:0000313" key="15">
    <source>
        <dbReference type="Proteomes" id="UP000824219"/>
    </source>
</evidence>
<dbReference type="InterPro" id="IPR013783">
    <property type="entry name" value="Ig-like_fold"/>
</dbReference>
<keyword evidence="9" id="KW-1015">Disulfide bond</keyword>
<keyword evidence="5" id="KW-0677">Repeat</keyword>
<dbReference type="GO" id="GO:0005912">
    <property type="term" value="C:adherens junction"/>
    <property type="evidence" value="ECO:0007669"/>
    <property type="project" value="TreeGrafter"/>
</dbReference>
<dbReference type="Pfam" id="PF07686">
    <property type="entry name" value="V-set"/>
    <property type="match status" value="1"/>
</dbReference>
<reference evidence="14 15" key="1">
    <citation type="submission" date="2021-06" db="EMBL/GenBank/DDBJ databases">
        <title>Chromosome-level genome assembly of the red-tail catfish (Hemibagrus wyckioides).</title>
        <authorList>
            <person name="Shao F."/>
        </authorList>
    </citation>
    <scope>NUCLEOTIDE SEQUENCE [LARGE SCALE GENOMIC DNA]</scope>
    <source>
        <strain evidence="14">EC202008001</strain>
        <tissue evidence="14">Blood</tissue>
    </source>
</reference>
<evidence type="ECO:0000256" key="6">
    <source>
        <dbReference type="ARBA" id="ARBA00022889"/>
    </source>
</evidence>
<dbReference type="InterPro" id="IPR013162">
    <property type="entry name" value="CD80_C2-set"/>
</dbReference>
<evidence type="ECO:0000256" key="8">
    <source>
        <dbReference type="ARBA" id="ARBA00023136"/>
    </source>
</evidence>
<dbReference type="InterPro" id="IPR003598">
    <property type="entry name" value="Ig_sub2"/>
</dbReference>
<dbReference type="AlphaFoldDB" id="A0A9D3SN37"/>
<dbReference type="EMBL" id="JAHKSW010000006">
    <property type="protein sequence ID" value="KAG7330876.1"/>
    <property type="molecule type" value="Genomic_DNA"/>
</dbReference>
<keyword evidence="8 11" id="KW-0472">Membrane</keyword>
<evidence type="ECO:0000256" key="10">
    <source>
        <dbReference type="ARBA" id="ARBA00023180"/>
    </source>
</evidence>
<evidence type="ECO:0000256" key="7">
    <source>
        <dbReference type="ARBA" id="ARBA00022989"/>
    </source>
</evidence>
<dbReference type="GO" id="GO:0007157">
    <property type="term" value="P:heterophilic cell-cell adhesion via plasma membrane cell adhesion molecules"/>
    <property type="evidence" value="ECO:0007669"/>
    <property type="project" value="TreeGrafter"/>
</dbReference>
<gene>
    <name evidence="14" type="ORF">KOW79_004845</name>
</gene>
<keyword evidence="3 11" id="KW-0812">Transmembrane</keyword>
<sequence length="577" mass="63492">MLYFRTGSTWIYLVLLFFPNINAIRVIGRDVTVTAGDDAELFCQVVETAETLTSIRWQRRTKEKPTNTDILTITSGGREHINGLRDRVKFTANFTRMNGSILLSNVTVLDEGIYTCIFSVFPNGPYKTEVHLMAQVPPVVSVSADPPAVAGDADVVLATCTASNAKPAAEVSWSLGVLNNSVKVQNTVIVDSEGRYTVKSSLIVNASKDLNQKNVQCVVTHPGLKDKLELSYTLNVHYPPQVVKIISAGDQGETREFQCEADANPKPTNFTWSRLMIQLTPDSNGLYYCEASNQYGKSVGSFYLFFKPYEGVYTCIFSVFPSGPYETEVRLTVQVPPVVSVSADVPVVAGDSDVVLATCTAADAKPAAEVSWSLGVLNNSVNVQNTVTVDSEGRYTVKRSLIGNASVDLNQKNVQCEVTHPGLKEKLELSYTLNVHYPPQVVYINSAGDQGETGELHCEADANPKPTNFTWNRYFPVNETLSSSVDSRLIIPLTPGSNRLYYCVASNQHGTAVGSLYLHIIPSTESKTCWTLYIITLIAGVCCFLIWKFNLLQHFIKRLRLKNFLQTSLLGPNLPQP</sequence>
<dbReference type="SUPFAM" id="SSF48726">
    <property type="entry name" value="Immunoglobulin"/>
    <property type="match status" value="5"/>
</dbReference>
<dbReference type="Proteomes" id="UP000824219">
    <property type="component" value="Linkage Group LG06"/>
</dbReference>
<evidence type="ECO:0000256" key="4">
    <source>
        <dbReference type="ARBA" id="ARBA00022729"/>
    </source>
</evidence>
<evidence type="ECO:0000256" key="2">
    <source>
        <dbReference type="ARBA" id="ARBA00007810"/>
    </source>
</evidence>
<keyword evidence="4 12" id="KW-0732">Signal</keyword>
<keyword evidence="7 11" id="KW-1133">Transmembrane helix</keyword>
<dbReference type="InterPro" id="IPR007110">
    <property type="entry name" value="Ig-like_dom"/>
</dbReference>
<feature type="domain" description="Ig-like" evidence="13">
    <location>
        <begin position="137"/>
        <end position="231"/>
    </location>
</feature>
<evidence type="ECO:0000256" key="11">
    <source>
        <dbReference type="SAM" id="Phobius"/>
    </source>
</evidence>
<dbReference type="PANTHER" id="PTHR23277">
    <property type="entry name" value="NECTIN-RELATED"/>
    <property type="match status" value="1"/>
</dbReference>
<dbReference type="Pfam" id="PF08205">
    <property type="entry name" value="C2-set_2"/>
    <property type="match status" value="2"/>
</dbReference>
<comment type="subcellular location">
    <subcellularLocation>
        <location evidence="1">Membrane</location>
        <topology evidence="1">Single-pass membrane protein</topology>
    </subcellularLocation>
</comment>
<evidence type="ECO:0000256" key="9">
    <source>
        <dbReference type="ARBA" id="ARBA00023157"/>
    </source>
</evidence>
<organism evidence="14 15">
    <name type="scientific">Hemibagrus wyckioides</name>
    <dbReference type="NCBI Taxonomy" id="337641"/>
    <lineage>
        <taxon>Eukaryota</taxon>
        <taxon>Metazoa</taxon>
        <taxon>Chordata</taxon>
        <taxon>Craniata</taxon>
        <taxon>Vertebrata</taxon>
        <taxon>Euteleostomi</taxon>
        <taxon>Actinopterygii</taxon>
        <taxon>Neopterygii</taxon>
        <taxon>Teleostei</taxon>
        <taxon>Ostariophysi</taxon>
        <taxon>Siluriformes</taxon>
        <taxon>Bagridae</taxon>
        <taxon>Hemibagrus</taxon>
    </lineage>
</organism>
<keyword evidence="15" id="KW-1185">Reference proteome</keyword>
<dbReference type="InterPro" id="IPR036179">
    <property type="entry name" value="Ig-like_dom_sf"/>
</dbReference>
<dbReference type="OrthoDB" id="10006996at2759"/>
<keyword evidence="6" id="KW-0130">Cell adhesion</keyword>
<feature type="chain" id="PRO_5039161688" description="Ig-like domain-containing protein" evidence="12">
    <location>
        <begin position="24"/>
        <end position="577"/>
    </location>
</feature>
<comment type="similarity">
    <text evidence="2">Belongs to the nectin family.</text>
</comment>
<evidence type="ECO:0000256" key="12">
    <source>
        <dbReference type="SAM" id="SignalP"/>
    </source>
</evidence>
<comment type="caution">
    <text evidence="14">The sequence shown here is derived from an EMBL/GenBank/DDBJ whole genome shotgun (WGS) entry which is preliminary data.</text>
</comment>
<dbReference type="SMART" id="SM00409">
    <property type="entry name" value="IG"/>
    <property type="match status" value="5"/>
</dbReference>
<feature type="domain" description="Ig-like" evidence="13">
    <location>
        <begin position="19"/>
        <end position="116"/>
    </location>
</feature>
<dbReference type="Gene3D" id="2.60.40.10">
    <property type="entry name" value="Immunoglobulins"/>
    <property type="match status" value="5"/>
</dbReference>
<dbReference type="InterPro" id="IPR013106">
    <property type="entry name" value="Ig_V-set"/>
</dbReference>